<dbReference type="Proteomes" id="UP000886595">
    <property type="component" value="Unassembled WGS sequence"/>
</dbReference>
<dbReference type="Pfam" id="PF01535">
    <property type="entry name" value="PPR"/>
    <property type="match status" value="1"/>
</dbReference>
<sequence length="300" mass="33094">MMANLVLGVLLKLLQHMNTDVKIAEEHRSSLLQVIWSVIEEMRKENPHLIEPKLFVVLARRLEGSDMVKKAVKVLDEMPEPDEYVFTFLLDALSKNVCVKDAAKLLEDMREGKMMEAKHVLVQMNGSGFEPDVVDYTNFLSGYAHAGKMADAYDVLKDMRKRGFETSANCYTVLFQALCKVDRMGEAMSVFAEMERYGSWRPAASADERPGRRRNCAAGRQPELAGPLDLKRRRHRSSGRPGAGVPLMPGAIAAGCLYRRTDLPPAAPRHAGGLAAAPRLAPVDGPRPGLGPIVFGLIPS</sequence>
<protein>
    <recommendedName>
        <fullName evidence="6">DUF936 domain-containing protein</fullName>
    </recommendedName>
</protein>
<keyword evidence="8" id="KW-1185">Reference proteome</keyword>
<feature type="signal peptide" evidence="5">
    <location>
        <begin position="1"/>
        <end position="19"/>
    </location>
</feature>
<evidence type="ECO:0000259" key="6">
    <source>
        <dbReference type="Pfam" id="PF06075"/>
    </source>
</evidence>
<dbReference type="Pfam" id="PF06075">
    <property type="entry name" value="DUF936"/>
    <property type="match status" value="1"/>
</dbReference>
<evidence type="ECO:0000256" key="4">
    <source>
        <dbReference type="SAM" id="MobiDB-lite"/>
    </source>
</evidence>
<dbReference type="PROSITE" id="PS51375">
    <property type="entry name" value="PPR"/>
    <property type="match status" value="2"/>
</dbReference>
<reference evidence="7 8" key="1">
    <citation type="submission" date="2020-02" db="EMBL/GenBank/DDBJ databases">
        <authorList>
            <person name="Ma Q."/>
            <person name="Huang Y."/>
            <person name="Song X."/>
            <person name="Pei D."/>
        </authorList>
    </citation>
    <scope>NUCLEOTIDE SEQUENCE [LARGE SCALE GENOMIC DNA]</scope>
    <source>
        <strain evidence="7">Sxm20200214</strain>
        <tissue evidence="7">Leaf</tissue>
    </source>
</reference>
<evidence type="ECO:0000256" key="3">
    <source>
        <dbReference type="PROSITE-ProRule" id="PRU00708"/>
    </source>
</evidence>
<comment type="caution">
    <text evidence="7">The sequence shown here is derived from an EMBL/GenBank/DDBJ whole genome shotgun (WGS) entry which is preliminary data.</text>
</comment>
<dbReference type="Gene3D" id="1.25.40.10">
    <property type="entry name" value="Tetratricopeptide repeat domain"/>
    <property type="match status" value="2"/>
</dbReference>
<dbReference type="PANTHER" id="PTHR47942">
    <property type="entry name" value="TETRATRICOPEPTIDE REPEAT (TPR)-LIKE SUPERFAMILY PROTEIN-RELATED"/>
    <property type="match status" value="1"/>
</dbReference>
<feature type="repeat" description="PPR" evidence="3">
    <location>
        <begin position="132"/>
        <end position="166"/>
    </location>
</feature>
<dbReference type="InterPro" id="IPR002885">
    <property type="entry name" value="PPR_rpt"/>
</dbReference>
<keyword evidence="5" id="KW-0732">Signal</keyword>
<accession>A0A8X8B465</accession>
<feature type="chain" id="PRO_5036444975" description="DUF936 domain-containing protein" evidence="5">
    <location>
        <begin position="20"/>
        <end position="300"/>
    </location>
</feature>
<evidence type="ECO:0000313" key="8">
    <source>
        <dbReference type="Proteomes" id="UP000886595"/>
    </source>
</evidence>
<dbReference type="EMBL" id="JAAMPC010000003">
    <property type="protein sequence ID" value="KAG2322030.1"/>
    <property type="molecule type" value="Genomic_DNA"/>
</dbReference>
<gene>
    <name evidence="7" type="ORF">Bca52824_015243</name>
</gene>
<dbReference type="InterPro" id="IPR048297">
    <property type="entry name" value="DUF936_dom_pln"/>
</dbReference>
<name>A0A8X8B465_BRACI</name>
<feature type="region of interest" description="Disordered" evidence="4">
    <location>
        <begin position="203"/>
        <end position="226"/>
    </location>
</feature>
<feature type="repeat" description="PPR" evidence="3">
    <location>
        <begin position="167"/>
        <end position="201"/>
    </location>
</feature>
<dbReference type="InterPro" id="IPR011990">
    <property type="entry name" value="TPR-like_helical_dom_sf"/>
</dbReference>
<dbReference type="PANTHER" id="PTHR47942:SF34">
    <property type="entry name" value="PPR CONTAINING PLANT-LIKE PROTEIN"/>
    <property type="match status" value="1"/>
</dbReference>
<comment type="similarity">
    <text evidence="1">Belongs to the PPR family. P subfamily.</text>
</comment>
<feature type="domain" description="DUF936" evidence="6">
    <location>
        <begin position="5"/>
        <end position="43"/>
    </location>
</feature>
<dbReference type="InterPro" id="IPR051222">
    <property type="entry name" value="PPR/CCM1_RNA-binding"/>
</dbReference>
<evidence type="ECO:0000256" key="5">
    <source>
        <dbReference type="SAM" id="SignalP"/>
    </source>
</evidence>
<dbReference type="Pfam" id="PF13041">
    <property type="entry name" value="PPR_2"/>
    <property type="match status" value="1"/>
</dbReference>
<evidence type="ECO:0000313" key="7">
    <source>
        <dbReference type="EMBL" id="KAG2322030.1"/>
    </source>
</evidence>
<dbReference type="OrthoDB" id="185373at2759"/>
<evidence type="ECO:0000256" key="2">
    <source>
        <dbReference type="ARBA" id="ARBA00022737"/>
    </source>
</evidence>
<dbReference type="NCBIfam" id="TIGR00756">
    <property type="entry name" value="PPR"/>
    <property type="match status" value="2"/>
</dbReference>
<evidence type="ECO:0000256" key="1">
    <source>
        <dbReference type="ARBA" id="ARBA00007626"/>
    </source>
</evidence>
<proteinExistence type="inferred from homology"/>
<dbReference type="AlphaFoldDB" id="A0A8X8B465"/>
<keyword evidence="2" id="KW-0677">Repeat</keyword>
<organism evidence="7 8">
    <name type="scientific">Brassica carinata</name>
    <name type="common">Ethiopian mustard</name>
    <name type="synonym">Abyssinian cabbage</name>
    <dbReference type="NCBI Taxonomy" id="52824"/>
    <lineage>
        <taxon>Eukaryota</taxon>
        <taxon>Viridiplantae</taxon>
        <taxon>Streptophyta</taxon>
        <taxon>Embryophyta</taxon>
        <taxon>Tracheophyta</taxon>
        <taxon>Spermatophyta</taxon>
        <taxon>Magnoliopsida</taxon>
        <taxon>eudicotyledons</taxon>
        <taxon>Gunneridae</taxon>
        <taxon>Pentapetalae</taxon>
        <taxon>rosids</taxon>
        <taxon>malvids</taxon>
        <taxon>Brassicales</taxon>
        <taxon>Brassicaceae</taxon>
        <taxon>Brassiceae</taxon>
        <taxon>Brassica</taxon>
    </lineage>
</organism>